<comment type="catalytic activity">
    <reaction evidence="12">
        <text>N(4)-(alpha-D-Glc-(1-&gt;2)-alpha-D-Glc-(1-&gt;3)-alpha-D-Glc-(1-&gt;3)-alpha-D-Man-(1-&gt;2)-alpha-D-Man-(1-&gt;2)-alpha-D-Man-(1-&gt;3)-[alpha-D-Man-(1-&gt;2)-alpha-D-Man-(1-&gt;3)-[alpha-D-Man-(1-&gt;2)-alpha-D-Man-(1-&gt;6)]-alpha-D-Man-(1-&gt;6)]-beta-D-Man-(1-&gt;4)-beta-D-GlcNAc-(1-&gt;4)-beta-D-GlcNAc)-L-asparaginyl-[protein] + H2O = N(4)-(alpha-D-Glc-(1-&gt;3)-alpha-D-Glc-(1-&gt;3)-alpha-D-Man-(1-&gt;2)-alpha-D-Man-(1-&gt;2)-alpha-D-Man-(1-&gt;3)-[alpha-D-Man-(1-&gt;2)-alpha-D-Man-(1-&gt;3)-[alpha-D-Man-(1-&gt;2)-alpha-D-Man-(1-&gt;6)]-alpha-D-Man-(1-&gt;6)]-beta-D-Man-(1-&gt;4)-beta-D-GlcNAc-(1-&gt;4)-beta-D-GlcNAc)-L-asparaginyl-[protein] + beta-D-glucose</text>
        <dbReference type="Rhea" id="RHEA:55988"/>
        <dbReference type="Rhea" id="RHEA-COMP:12806"/>
        <dbReference type="Rhea" id="RHEA-COMP:14355"/>
        <dbReference type="ChEBI" id="CHEBI:15377"/>
        <dbReference type="ChEBI" id="CHEBI:15903"/>
        <dbReference type="ChEBI" id="CHEBI:59082"/>
        <dbReference type="ChEBI" id="CHEBI:132537"/>
        <dbReference type="EC" id="3.2.1.106"/>
    </reaction>
</comment>
<dbReference type="EC" id="3.2.1.106" evidence="11 12"/>
<comment type="caution">
    <text evidence="17">The sequence shown here is derived from an EMBL/GenBank/DDBJ whole genome shotgun (WGS) entry which is preliminary data.</text>
</comment>
<dbReference type="PANTHER" id="PTHR10412">
    <property type="entry name" value="MANNOSYL-OLIGOSACCHARIDE GLUCOSIDASE"/>
    <property type="match status" value="1"/>
</dbReference>
<dbReference type="InterPro" id="IPR038518">
    <property type="entry name" value="Glyco_hydro_63N_sf"/>
</dbReference>
<evidence type="ECO:0000256" key="14">
    <source>
        <dbReference type="SAM" id="SignalP"/>
    </source>
</evidence>
<evidence type="ECO:0000313" key="17">
    <source>
        <dbReference type="EMBL" id="KAK7206707.1"/>
    </source>
</evidence>
<comment type="function">
    <text evidence="12">Cleaves the distal alpha 1,2-linked glucose residue from the Glc(3)Man(9)GlcNAc(2) oligosaccharide precursor.</text>
</comment>
<reference evidence="17 18" key="1">
    <citation type="submission" date="2024-03" db="EMBL/GenBank/DDBJ databases">
        <title>Genome-scale model development and genomic sequencing of the oleaginous clade Lipomyces.</title>
        <authorList>
            <consortium name="Lawrence Berkeley National Laboratory"/>
            <person name="Czajka J.J."/>
            <person name="Han Y."/>
            <person name="Kim J."/>
            <person name="Mondo S.J."/>
            <person name="Hofstad B.A."/>
            <person name="Robles A."/>
            <person name="Haridas S."/>
            <person name="Riley R."/>
            <person name="LaButti K."/>
            <person name="Pangilinan J."/>
            <person name="Andreopoulos W."/>
            <person name="Lipzen A."/>
            <person name="Yan J."/>
            <person name="Wang M."/>
            <person name="Ng V."/>
            <person name="Grigoriev I.V."/>
            <person name="Spatafora J.W."/>
            <person name="Magnuson J.K."/>
            <person name="Baker S.E."/>
            <person name="Pomraning K.R."/>
        </authorList>
    </citation>
    <scope>NUCLEOTIDE SEQUENCE [LARGE SCALE GENOMIC DNA]</scope>
    <source>
        <strain evidence="17 18">Phaff 52-87</strain>
    </source>
</reference>
<evidence type="ECO:0000256" key="8">
    <source>
        <dbReference type="ARBA" id="ARBA00023136"/>
    </source>
</evidence>
<keyword evidence="6" id="KW-0735">Signal-anchor</keyword>
<comment type="pathway">
    <text evidence="13">Glycan metabolism; N-glycan degradation.</text>
</comment>
<gene>
    <name evidence="17" type="ORF">BZA70DRAFT_274911</name>
</gene>
<name>A0ABR1FA33_9ASCO</name>
<evidence type="ECO:0000256" key="1">
    <source>
        <dbReference type="ARBA" id="ARBA00004648"/>
    </source>
</evidence>
<dbReference type="InterPro" id="IPR031631">
    <property type="entry name" value="Glyco_hydro_63N"/>
</dbReference>
<evidence type="ECO:0000313" key="18">
    <source>
        <dbReference type="Proteomes" id="UP001498771"/>
    </source>
</evidence>
<keyword evidence="3" id="KW-0812">Transmembrane</keyword>
<evidence type="ECO:0000256" key="5">
    <source>
        <dbReference type="ARBA" id="ARBA00022824"/>
    </source>
</evidence>
<evidence type="ECO:0000256" key="4">
    <source>
        <dbReference type="ARBA" id="ARBA00022801"/>
    </source>
</evidence>
<dbReference type="Pfam" id="PF03200">
    <property type="entry name" value="Glyco_hydro_63"/>
    <property type="match status" value="1"/>
</dbReference>
<evidence type="ECO:0000259" key="16">
    <source>
        <dbReference type="Pfam" id="PF16923"/>
    </source>
</evidence>
<proteinExistence type="inferred from homology"/>
<comment type="subcellular location">
    <subcellularLocation>
        <location evidence="1 12">Endoplasmic reticulum membrane</location>
        <topology evidence="1 12">Single-pass type II membrane protein</topology>
    </subcellularLocation>
</comment>
<protein>
    <recommendedName>
        <fullName evidence="11 12">Mannosyl-oligosaccharide glucosidase</fullName>
        <ecNumber evidence="11 12">3.2.1.106</ecNumber>
    </recommendedName>
    <alternativeName>
        <fullName evidence="13">Glucosidase I</fullName>
    </alternativeName>
</protein>
<dbReference type="Gene3D" id="1.50.10.10">
    <property type="match status" value="1"/>
</dbReference>
<evidence type="ECO:0000256" key="6">
    <source>
        <dbReference type="ARBA" id="ARBA00022968"/>
    </source>
</evidence>
<keyword evidence="8" id="KW-0472">Membrane</keyword>
<dbReference type="EMBL" id="JBBJBU010000002">
    <property type="protein sequence ID" value="KAK7206707.1"/>
    <property type="molecule type" value="Genomic_DNA"/>
</dbReference>
<sequence>MNLRPRCFFLLGILIVSFFALALCRLDEFDDEDELDELDLTDVEDLNMRVLLAEHARESNATLQWGPYRPNLYLGIRPRGLPESFLAGLMWHNTDTYTGLRFTRHSCETGHDFKGYGWEAYDARSGGRQVLHDVENAVDIYTEFVKDGSNWALRVRGVPKEAEGSTSIIFYFGTQGLSTSRRTSQYSHTGYKGDVEYEGEISSLGRFRIAVTYGPETNDAAENTHPLSYMHPADAWHARTLAVNGDTIWRSMDYYMALMQEQIKEVQTAYPRETMPGPVPIFTLYDTPERDGNLHFLQRSFKGGFEFDILFEQDGEGEMTSEKLTSVLEQSIDDFDERYSKTFPAAEPFTDAEHVSMGKALVSNLMGGIGYFQGTSLVDKSDGAYDDEEEEEFWNYKGQSDVTEVPATELFCTVPSRPFFPRGFYWDEGFHLLPVLKWDPDLALEVIKSWFSLTDEDGWIAREQILGEEARSKVPKEFQTQFPSYANPPTMMLTLVEFIDDVEKFAYAERRGVPVGDNEQQQLINFPDSSPRLAYLHSPAMARAALKRLYPTLKRHYNWFRRTQAADIRSWHNPDDARPKSWTEGYRWRGRTPNHCLTSGLDDYPRAAMPHPAEMHVDLMAWMGSMTKAMIKISRFVGAPEADIKLYEKVLEGIEANLEDLHWSEEDGMYCDLTWDMEEDRRVPECHEGYVTLVPFMLGLVPADKIGRVLDRILDPEGVWSAFGIRSLSKREPAFGKDEDYWRGAIWVNMNYLVLRSAQDYYKDAQTSAGDREKLKEIYSQLRTNIVQTVYKQWEETGFAWEQYEQSEGKAKGVKHFTGWTSLTTMIMSMPAELGGK</sequence>
<evidence type="ECO:0000256" key="9">
    <source>
        <dbReference type="ARBA" id="ARBA00023180"/>
    </source>
</evidence>
<evidence type="ECO:0000256" key="12">
    <source>
        <dbReference type="RuleBase" id="RU368089"/>
    </source>
</evidence>
<keyword evidence="9 13" id="KW-0325">Glycoprotein</keyword>
<dbReference type="SUPFAM" id="SSF48208">
    <property type="entry name" value="Six-hairpin glycosidases"/>
    <property type="match status" value="1"/>
</dbReference>
<feature type="chain" id="PRO_5047403390" description="Mannosyl-oligosaccharide glucosidase" evidence="14">
    <location>
        <begin position="25"/>
        <end position="837"/>
    </location>
</feature>
<keyword evidence="7" id="KW-1133">Transmembrane helix</keyword>
<feature type="signal peptide" evidence="14">
    <location>
        <begin position="1"/>
        <end position="24"/>
    </location>
</feature>
<evidence type="ECO:0000259" key="15">
    <source>
        <dbReference type="Pfam" id="PF03200"/>
    </source>
</evidence>
<dbReference type="Pfam" id="PF16923">
    <property type="entry name" value="Glyco_hydro_63N"/>
    <property type="match status" value="1"/>
</dbReference>
<keyword evidence="5 12" id="KW-0256">Endoplasmic reticulum</keyword>
<dbReference type="Proteomes" id="UP001498771">
    <property type="component" value="Unassembled WGS sequence"/>
</dbReference>
<evidence type="ECO:0000256" key="11">
    <source>
        <dbReference type="ARBA" id="ARBA00038888"/>
    </source>
</evidence>
<dbReference type="GeneID" id="90037566"/>
<keyword evidence="10 12" id="KW-0326">Glycosidase</keyword>
<dbReference type="Gene3D" id="2.70.98.110">
    <property type="entry name" value="Glycosyl hydrolase family 63, N-terminal domain"/>
    <property type="match status" value="1"/>
</dbReference>
<dbReference type="RefSeq" id="XP_064769740.1">
    <property type="nucleotide sequence ID" value="XM_064912054.1"/>
</dbReference>
<keyword evidence="18" id="KW-1185">Reference proteome</keyword>
<feature type="domain" description="Glycosyl hydrolase family 63 C-terminal" evidence="15">
    <location>
        <begin position="319"/>
        <end position="830"/>
    </location>
</feature>
<accession>A0ABR1FA33</accession>
<evidence type="ECO:0000256" key="10">
    <source>
        <dbReference type="ARBA" id="ARBA00023295"/>
    </source>
</evidence>
<feature type="domain" description="Glycosyl hydrolase family 63 N-terminal" evidence="16">
    <location>
        <begin position="62"/>
        <end position="278"/>
    </location>
</feature>
<dbReference type="InterPro" id="IPR008928">
    <property type="entry name" value="6-hairpin_glycosidase_sf"/>
</dbReference>
<dbReference type="InterPro" id="IPR012341">
    <property type="entry name" value="6hp_glycosidase-like_sf"/>
</dbReference>
<comment type="similarity">
    <text evidence="2 12">Belongs to the glycosyl hydrolase 63 family.</text>
</comment>
<dbReference type="PANTHER" id="PTHR10412:SF11">
    <property type="entry name" value="MANNOSYL-OLIGOSACCHARIDE GLUCOSIDASE"/>
    <property type="match status" value="1"/>
</dbReference>
<dbReference type="InterPro" id="IPR004888">
    <property type="entry name" value="Glycoside_hydrolase_63"/>
</dbReference>
<keyword evidence="14" id="KW-0732">Signal</keyword>
<keyword evidence="4 12" id="KW-0378">Hydrolase</keyword>
<dbReference type="InterPro" id="IPR031335">
    <property type="entry name" value="Glyco_hydro_63_C"/>
</dbReference>
<organism evidence="17 18">
    <name type="scientific">Myxozyma melibiosi</name>
    <dbReference type="NCBI Taxonomy" id="54550"/>
    <lineage>
        <taxon>Eukaryota</taxon>
        <taxon>Fungi</taxon>
        <taxon>Dikarya</taxon>
        <taxon>Ascomycota</taxon>
        <taxon>Saccharomycotina</taxon>
        <taxon>Lipomycetes</taxon>
        <taxon>Lipomycetales</taxon>
        <taxon>Lipomycetaceae</taxon>
        <taxon>Myxozyma</taxon>
    </lineage>
</organism>
<evidence type="ECO:0000256" key="13">
    <source>
        <dbReference type="RuleBase" id="RU369107"/>
    </source>
</evidence>
<evidence type="ECO:0000256" key="2">
    <source>
        <dbReference type="ARBA" id="ARBA00010833"/>
    </source>
</evidence>
<evidence type="ECO:0000256" key="3">
    <source>
        <dbReference type="ARBA" id="ARBA00022692"/>
    </source>
</evidence>
<evidence type="ECO:0000256" key="7">
    <source>
        <dbReference type="ARBA" id="ARBA00022989"/>
    </source>
</evidence>